<dbReference type="CDD" id="cd06260">
    <property type="entry name" value="DUF820-like"/>
    <property type="match status" value="1"/>
</dbReference>
<evidence type="ECO:0000313" key="4">
    <source>
        <dbReference type="Proteomes" id="UP000188836"/>
    </source>
</evidence>
<dbReference type="PANTHER" id="PTHR35400">
    <property type="entry name" value="SLR1083 PROTEIN"/>
    <property type="match status" value="1"/>
</dbReference>
<dbReference type="STRING" id="1538463.B0T36_01520"/>
<name>A0A1V2TLR8_9NOCA</name>
<sequence length="206" mass="22380">MLQVPDEGGVAVTTATAPEPRDPADVLLEGFHALETPEGFRAELIEGEIIVTPPPGGTHEGNIASVVRQVMRNSATETDFSGNKGLVLDRGGLCPRNHVIPDGVFAPVGAFRDEPPWMPCAPVILVVEVTSDNPDRDRKTKRYCYARAGIPLYLLVDRRERTVTLFSEPGGAGDLVDYRQDVRMPFGKPVDLPEPFAFPLDTADFG</sequence>
<dbReference type="InterPro" id="IPR008538">
    <property type="entry name" value="Uma2"/>
</dbReference>
<reference evidence="3 4" key="1">
    <citation type="journal article" date="2016" name="Antonie Van Leeuwenhoek">
        <title>Nocardia donostiensis sp. nov., isolated from human respiratory specimens.</title>
        <authorList>
            <person name="Ercibengoa M."/>
            <person name="Bell M."/>
            <person name="Marimon J.M."/>
            <person name="Humrighouse B."/>
            <person name="Klenk H.P."/>
            <person name="Potter G."/>
            <person name="Perez-Trallero E."/>
        </authorList>
    </citation>
    <scope>NUCLEOTIDE SEQUENCE [LARGE SCALE GENOMIC DNA]</scope>
    <source>
        <strain evidence="3 4">X1655</strain>
    </source>
</reference>
<feature type="domain" description="Putative restriction endonuclease" evidence="2">
    <location>
        <begin position="29"/>
        <end position="181"/>
    </location>
</feature>
<dbReference type="Gene3D" id="3.90.1570.10">
    <property type="entry name" value="tt1808, chain A"/>
    <property type="match status" value="1"/>
</dbReference>
<gene>
    <name evidence="3" type="ORF">B0T46_00630</name>
</gene>
<comment type="caution">
    <text evidence="3">The sequence shown here is derived from an EMBL/GenBank/DDBJ whole genome shotgun (WGS) entry which is preliminary data.</text>
</comment>
<evidence type="ECO:0000313" key="3">
    <source>
        <dbReference type="EMBL" id="ONM50464.1"/>
    </source>
</evidence>
<dbReference type="InterPro" id="IPR012296">
    <property type="entry name" value="Nuclease_put_TT1808"/>
</dbReference>
<dbReference type="AlphaFoldDB" id="A0A1V2TLR8"/>
<organism evidence="3 4">
    <name type="scientific">Nocardia donostiensis</name>
    <dbReference type="NCBI Taxonomy" id="1538463"/>
    <lineage>
        <taxon>Bacteria</taxon>
        <taxon>Bacillati</taxon>
        <taxon>Actinomycetota</taxon>
        <taxon>Actinomycetes</taxon>
        <taxon>Mycobacteriales</taxon>
        <taxon>Nocardiaceae</taxon>
        <taxon>Nocardia</taxon>
    </lineage>
</organism>
<accession>A0A1V2TLR8</accession>
<dbReference type="InterPro" id="IPR011335">
    <property type="entry name" value="Restrct_endonuc-II-like"/>
</dbReference>
<evidence type="ECO:0000256" key="1">
    <source>
        <dbReference type="SAM" id="MobiDB-lite"/>
    </source>
</evidence>
<dbReference type="EMBL" id="MUMY01000001">
    <property type="protein sequence ID" value="ONM50464.1"/>
    <property type="molecule type" value="Genomic_DNA"/>
</dbReference>
<proteinExistence type="predicted"/>
<keyword evidence="4" id="KW-1185">Reference proteome</keyword>
<dbReference type="Proteomes" id="UP000188836">
    <property type="component" value="Unassembled WGS sequence"/>
</dbReference>
<dbReference type="PANTHER" id="PTHR35400:SF3">
    <property type="entry name" value="SLL1072 PROTEIN"/>
    <property type="match status" value="1"/>
</dbReference>
<dbReference type="OrthoDB" id="4537149at2"/>
<protein>
    <recommendedName>
        <fullName evidence="2">Putative restriction endonuclease domain-containing protein</fullName>
    </recommendedName>
</protein>
<dbReference type="Pfam" id="PF05685">
    <property type="entry name" value="Uma2"/>
    <property type="match status" value="1"/>
</dbReference>
<evidence type="ECO:0000259" key="2">
    <source>
        <dbReference type="Pfam" id="PF05685"/>
    </source>
</evidence>
<feature type="region of interest" description="Disordered" evidence="1">
    <location>
        <begin position="1"/>
        <end position="22"/>
    </location>
</feature>
<dbReference type="SUPFAM" id="SSF52980">
    <property type="entry name" value="Restriction endonuclease-like"/>
    <property type="match status" value="1"/>
</dbReference>